<dbReference type="RefSeq" id="XP_041219469.1">
    <property type="nucleotide sequence ID" value="XM_041368193.1"/>
</dbReference>
<accession>A0AAD4HER3</accession>
<keyword evidence="3" id="KW-1185">Reference proteome</keyword>
<dbReference type="Proteomes" id="UP001195769">
    <property type="component" value="Unassembled WGS sequence"/>
</dbReference>
<reference evidence="2" key="1">
    <citation type="journal article" date="2020" name="New Phytol.">
        <title>Comparative genomics reveals dynamic genome evolution in host specialist ectomycorrhizal fungi.</title>
        <authorList>
            <person name="Lofgren L.A."/>
            <person name="Nguyen N.H."/>
            <person name="Vilgalys R."/>
            <person name="Ruytinx J."/>
            <person name="Liao H.L."/>
            <person name="Branco S."/>
            <person name="Kuo A."/>
            <person name="LaButti K."/>
            <person name="Lipzen A."/>
            <person name="Andreopoulos W."/>
            <person name="Pangilinan J."/>
            <person name="Riley R."/>
            <person name="Hundley H."/>
            <person name="Na H."/>
            <person name="Barry K."/>
            <person name="Grigoriev I.V."/>
            <person name="Stajich J.E."/>
            <person name="Kennedy P.G."/>
        </authorList>
    </citation>
    <scope>NUCLEOTIDE SEQUENCE</scope>
    <source>
        <strain evidence="2">FC203</strain>
    </source>
</reference>
<organism evidence="2 3">
    <name type="scientific">Suillus fuscotomentosus</name>
    <dbReference type="NCBI Taxonomy" id="1912939"/>
    <lineage>
        <taxon>Eukaryota</taxon>
        <taxon>Fungi</taxon>
        <taxon>Dikarya</taxon>
        <taxon>Basidiomycota</taxon>
        <taxon>Agaricomycotina</taxon>
        <taxon>Agaricomycetes</taxon>
        <taxon>Agaricomycetidae</taxon>
        <taxon>Boletales</taxon>
        <taxon>Suillineae</taxon>
        <taxon>Suillaceae</taxon>
        <taxon>Suillus</taxon>
    </lineage>
</organism>
<evidence type="ECO:0000313" key="3">
    <source>
        <dbReference type="Proteomes" id="UP001195769"/>
    </source>
</evidence>
<dbReference type="AlphaFoldDB" id="A0AAD4HER3"/>
<dbReference type="GeneID" id="64662491"/>
<sequence length="192" mass="20700">MPQVVLITYCNYHHSSSRRPRPLALSSGSVNTLLSHLSLPFCRSHSKANKSTELQQRPRQASLSRGPHIVEVFAVKDREVIYTAPPPPEKTQQQNQLHAQGLSTAQPAPGANSTIPHSRHVHSLPIWLLAHFVLFLCCASPQHADANAQSMQQQQGQVQPQASSLQTQSTAALTSTIPTPATSPTALSAASA</sequence>
<proteinExistence type="predicted"/>
<gene>
    <name evidence="2" type="ORF">F5891DRAFT_1195809</name>
</gene>
<evidence type="ECO:0000256" key="1">
    <source>
        <dbReference type="SAM" id="MobiDB-lite"/>
    </source>
</evidence>
<evidence type="ECO:0000313" key="2">
    <source>
        <dbReference type="EMBL" id="KAG1893893.1"/>
    </source>
</evidence>
<comment type="caution">
    <text evidence="2">The sequence shown here is derived from an EMBL/GenBank/DDBJ whole genome shotgun (WGS) entry which is preliminary data.</text>
</comment>
<name>A0AAD4HER3_9AGAM</name>
<feature type="region of interest" description="Disordered" evidence="1">
    <location>
        <begin position="83"/>
        <end position="116"/>
    </location>
</feature>
<protein>
    <submittedName>
        <fullName evidence="2">Uncharacterized protein</fullName>
    </submittedName>
</protein>
<dbReference type="EMBL" id="JABBWK010000088">
    <property type="protein sequence ID" value="KAG1893893.1"/>
    <property type="molecule type" value="Genomic_DNA"/>
</dbReference>
<feature type="region of interest" description="Disordered" evidence="1">
    <location>
        <begin position="149"/>
        <end position="192"/>
    </location>
</feature>
<feature type="compositionally biased region" description="Polar residues" evidence="1">
    <location>
        <begin position="90"/>
        <end position="116"/>
    </location>
</feature>